<evidence type="ECO:0000256" key="5">
    <source>
        <dbReference type="ARBA" id="ARBA00023186"/>
    </source>
</evidence>
<feature type="transmembrane region" description="Helical" evidence="7">
    <location>
        <begin position="61"/>
        <end position="86"/>
    </location>
</feature>
<dbReference type="InterPro" id="IPR023380">
    <property type="entry name" value="DsbB-like_sf"/>
</dbReference>
<name>A0ABW5V3T0_9BACI</name>
<dbReference type="PANTHER" id="PTHR43469:SF1">
    <property type="entry name" value="SPBETA PROPHAGE-DERIVED DISULFIDE BOND FORMATION PROTEIN B"/>
    <property type="match status" value="1"/>
</dbReference>
<gene>
    <name evidence="8" type="ORF">ACFSUO_06545</name>
</gene>
<proteinExistence type="predicted"/>
<protein>
    <submittedName>
        <fullName evidence="8">Disulfide bond formation protein B</fullName>
    </submittedName>
</protein>
<keyword evidence="7" id="KW-0812">Transmembrane</keyword>
<dbReference type="Proteomes" id="UP001597502">
    <property type="component" value="Unassembled WGS sequence"/>
</dbReference>
<keyword evidence="1" id="KW-0813">Transport</keyword>
<organism evidence="8 9">
    <name type="scientific">Lentibacillus juripiscarius</name>
    <dbReference type="NCBI Taxonomy" id="257446"/>
    <lineage>
        <taxon>Bacteria</taxon>
        <taxon>Bacillati</taxon>
        <taxon>Bacillota</taxon>
        <taxon>Bacilli</taxon>
        <taxon>Bacillales</taxon>
        <taxon>Bacillaceae</taxon>
        <taxon>Lentibacillus</taxon>
    </lineage>
</organism>
<feature type="transmembrane region" description="Helical" evidence="7">
    <location>
        <begin position="12"/>
        <end position="34"/>
    </location>
</feature>
<evidence type="ECO:0000313" key="8">
    <source>
        <dbReference type="EMBL" id="MFD2760632.1"/>
    </source>
</evidence>
<evidence type="ECO:0000256" key="1">
    <source>
        <dbReference type="ARBA" id="ARBA00022448"/>
    </source>
</evidence>
<dbReference type="SUPFAM" id="SSF158442">
    <property type="entry name" value="DsbB-like"/>
    <property type="match status" value="1"/>
</dbReference>
<accession>A0ABW5V3T0</accession>
<evidence type="ECO:0000256" key="2">
    <source>
        <dbReference type="ARBA" id="ARBA00022982"/>
    </source>
</evidence>
<dbReference type="EMBL" id="JBHUNA010000010">
    <property type="protein sequence ID" value="MFD2760632.1"/>
    <property type="molecule type" value="Genomic_DNA"/>
</dbReference>
<sequence length="94" mass="9813">VIIYGTALIRKNAAIALPGLILSGIGVMVSVYHYSVQKLPALQEAGGACGAIPCNTEYVNYAGFITIPFMAGIAFISIVVLHSLLLKNPGGKHT</sequence>
<dbReference type="InterPro" id="IPR012187">
    <property type="entry name" value="Disulphide_bond_form_BdbC"/>
</dbReference>
<evidence type="ECO:0000256" key="3">
    <source>
        <dbReference type="ARBA" id="ARBA00023002"/>
    </source>
</evidence>
<keyword evidence="7" id="KW-0472">Membrane</keyword>
<keyword evidence="4" id="KW-1015">Disulfide bond</keyword>
<keyword evidence="2" id="KW-0249">Electron transport</keyword>
<keyword evidence="5" id="KW-0143">Chaperone</keyword>
<evidence type="ECO:0000256" key="7">
    <source>
        <dbReference type="SAM" id="Phobius"/>
    </source>
</evidence>
<dbReference type="PANTHER" id="PTHR43469">
    <property type="entry name" value="DISULFIDE FORMATION PROTEIN-RELATED"/>
    <property type="match status" value="1"/>
</dbReference>
<keyword evidence="3" id="KW-0560">Oxidoreductase</keyword>
<keyword evidence="6" id="KW-0676">Redox-active center</keyword>
<comment type="caution">
    <text evidence="8">The sequence shown here is derived from an EMBL/GenBank/DDBJ whole genome shotgun (WGS) entry which is preliminary data.</text>
</comment>
<evidence type="ECO:0000256" key="6">
    <source>
        <dbReference type="ARBA" id="ARBA00023284"/>
    </source>
</evidence>
<reference evidence="9" key="1">
    <citation type="journal article" date="2019" name="Int. J. Syst. Evol. Microbiol.">
        <title>The Global Catalogue of Microorganisms (GCM) 10K type strain sequencing project: providing services to taxonomists for standard genome sequencing and annotation.</title>
        <authorList>
            <consortium name="The Broad Institute Genomics Platform"/>
            <consortium name="The Broad Institute Genome Sequencing Center for Infectious Disease"/>
            <person name="Wu L."/>
            <person name="Ma J."/>
        </authorList>
    </citation>
    <scope>NUCLEOTIDE SEQUENCE [LARGE SCALE GENOMIC DNA]</scope>
    <source>
        <strain evidence="9">TISTR 1535</strain>
    </source>
</reference>
<keyword evidence="7" id="KW-1133">Transmembrane helix</keyword>
<keyword evidence="9" id="KW-1185">Reference proteome</keyword>
<evidence type="ECO:0000256" key="4">
    <source>
        <dbReference type="ARBA" id="ARBA00023157"/>
    </source>
</evidence>
<feature type="non-terminal residue" evidence="8">
    <location>
        <position position="1"/>
    </location>
</feature>
<evidence type="ECO:0000313" key="9">
    <source>
        <dbReference type="Proteomes" id="UP001597502"/>
    </source>
</evidence>